<evidence type="ECO:0000256" key="2">
    <source>
        <dbReference type="ARBA" id="ARBA00022729"/>
    </source>
</evidence>
<dbReference type="EMBL" id="JBEPBX010000008">
    <property type="protein sequence ID" value="MER6614069.1"/>
    <property type="molecule type" value="Genomic_DNA"/>
</dbReference>
<evidence type="ECO:0000256" key="1">
    <source>
        <dbReference type="ARBA" id="ARBA00009871"/>
    </source>
</evidence>
<comment type="similarity">
    <text evidence="1">Belongs to the melC1 family.</text>
</comment>
<evidence type="ECO:0000256" key="5">
    <source>
        <dbReference type="SAM" id="SignalP"/>
    </source>
</evidence>
<evidence type="ECO:0000313" key="7">
    <source>
        <dbReference type="Proteomes" id="UP001445472"/>
    </source>
</evidence>
<sequence length="132" mass="14091">MRTRRRFLRGGTAALAALAVAGTTASVLDAESAPVNRTGQGRPPRSEAGEPFDETYKGRRIQGWPTDHGHHGTGSSYRVLIDGTELHVMQNGDGTWVSLIDHYEVFATPRALARSAVDNLAGADLVSGAAHR</sequence>
<dbReference type="InterPro" id="IPR010928">
    <property type="entry name" value="MelC1"/>
</dbReference>
<dbReference type="InterPro" id="IPR006311">
    <property type="entry name" value="TAT_signal"/>
</dbReference>
<name>A0ABV1UTE2_9ACTN</name>
<gene>
    <name evidence="6" type="ORF">ABT276_11950</name>
</gene>
<dbReference type="Gene3D" id="3.30.1880.10">
    <property type="entry name" value="protein ne1242 domain like"/>
    <property type="match status" value="1"/>
</dbReference>
<dbReference type="InterPro" id="IPR023199">
    <property type="entry name" value="GriE/MELC1_sf"/>
</dbReference>
<reference evidence="6 7" key="1">
    <citation type="submission" date="2024-06" db="EMBL/GenBank/DDBJ databases">
        <title>The Natural Products Discovery Center: Release of the First 8490 Sequenced Strains for Exploring Actinobacteria Biosynthetic Diversity.</title>
        <authorList>
            <person name="Kalkreuter E."/>
            <person name="Kautsar S.A."/>
            <person name="Yang D."/>
            <person name="Bader C.D."/>
            <person name="Teijaro C.N."/>
            <person name="Fluegel L."/>
            <person name="Davis C.M."/>
            <person name="Simpson J.R."/>
            <person name="Lauterbach L."/>
            <person name="Steele A.D."/>
            <person name="Gui C."/>
            <person name="Meng S."/>
            <person name="Li G."/>
            <person name="Viehrig K."/>
            <person name="Ye F."/>
            <person name="Su P."/>
            <person name="Kiefer A.F."/>
            <person name="Nichols A."/>
            <person name="Cepeda A.J."/>
            <person name="Yan W."/>
            <person name="Fan B."/>
            <person name="Jiang Y."/>
            <person name="Adhikari A."/>
            <person name="Zheng C.-J."/>
            <person name="Schuster L."/>
            <person name="Cowan T.M."/>
            <person name="Smanski M.J."/>
            <person name="Chevrette M.G."/>
            <person name="De Carvalho L.P.S."/>
            <person name="Shen B."/>
        </authorList>
    </citation>
    <scope>NUCLEOTIDE SEQUENCE [LARGE SCALE GENOMIC DNA]</scope>
    <source>
        <strain evidence="6 7">NPDC000837</strain>
    </source>
</reference>
<proteinExistence type="inferred from homology"/>
<evidence type="ECO:0000313" key="6">
    <source>
        <dbReference type="EMBL" id="MER6614069.1"/>
    </source>
</evidence>
<keyword evidence="2 5" id="KW-0732">Signal</keyword>
<dbReference type="NCBIfam" id="NF047833">
    <property type="entry name" value="TyroCdyMelC1"/>
    <property type="match status" value="1"/>
</dbReference>
<dbReference type="Pfam" id="PF06236">
    <property type="entry name" value="MelC1"/>
    <property type="match status" value="1"/>
</dbReference>
<evidence type="ECO:0000256" key="4">
    <source>
        <dbReference type="SAM" id="MobiDB-lite"/>
    </source>
</evidence>
<accession>A0ABV1UTE2</accession>
<organism evidence="6 7">
    <name type="scientific">Streptomyces xantholiticus</name>
    <dbReference type="NCBI Taxonomy" id="68285"/>
    <lineage>
        <taxon>Bacteria</taxon>
        <taxon>Bacillati</taxon>
        <taxon>Actinomycetota</taxon>
        <taxon>Actinomycetes</taxon>
        <taxon>Kitasatosporales</taxon>
        <taxon>Streptomycetaceae</taxon>
        <taxon>Streptomyces</taxon>
    </lineage>
</organism>
<keyword evidence="3" id="KW-0186">Copper</keyword>
<feature type="signal peptide" evidence="5">
    <location>
        <begin position="1"/>
        <end position="29"/>
    </location>
</feature>
<dbReference type="Proteomes" id="UP001445472">
    <property type="component" value="Unassembled WGS sequence"/>
</dbReference>
<keyword evidence="7" id="KW-1185">Reference proteome</keyword>
<feature type="chain" id="PRO_5046357059" evidence="5">
    <location>
        <begin position="30"/>
        <end position="132"/>
    </location>
</feature>
<dbReference type="PROSITE" id="PS51318">
    <property type="entry name" value="TAT"/>
    <property type="match status" value="1"/>
</dbReference>
<evidence type="ECO:0000256" key="3">
    <source>
        <dbReference type="ARBA" id="ARBA00023008"/>
    </source>
</evidence>
<comment type="caution">
    <text evidence="6">The sequence shown here is derived from an EMBL/GenBank/DDBJ whole genome shotgun (WGS) entry which is preliminary data.</text>
</comment>
<dbReference type="RefSeq" id="WP_351976092.1">
    <property type="nucleotide sequence ID" value="NZ_JBEPBX010000008.1"/>
</dbReference>
<feature type="region of interest" description="Disordered" evidence="4">
    <location>
        <begin position="30"/>
        <end position="76"/>
    </location>
</feature>
<protein>
    <submittedName>
        <fullName evidence="6">Tyrosinase cofactor</fullName>
    </submittedName>
</protein>